<reference evidence="1 2" key="1">
    <citation type="submission" date="2021-02" db="EMBL/GenBank/DDBJ databases">
        <title>Genome assembly of Pseudopithomyces chartarum.</title>
        <authorList>
            <person name="Jauregui R."/>
            <person name="Singh J."/>
            <person name="Voisey C."/>
        </authorList>
    </citation>
    <scope>NUCLEOTIDE SEQUENCE [LARGE SCALE GENOMIC DNA]</scope>
    <source>
        <strain evidence="1 2">AGR01</strain>
    </source>
</reference>
<proteinExistence type="predicted"/>
<evidence type="ECO:0000313" key="1">
    <source>
        <dbReference type="EMBL" id="KAK3202560.1"/>
    </source>
</evidence>
<accession>A0AAN6LTM8</accession>
<dbReference type="AlphaFoldDB" id="A0AAN6LTM8"/>
<protein>
    <submittedName>
        <fullName evidence="1">Uncharacterized protein</fullName>
    </submittedName>
</protein>
<comment type="caution">
    <text evidence="1">The sequence shown here is derived from an EMBL/GenBank/DDBJ whole genome shotgun (WGS) entry which is preliminary data.</text>
</comment>
<organism evidence="1 2">
    <name type="scientific">Pseudopithomyces chartarum</name>
    <dbReference type="NCBI Taxonomy" id="1892770"/>
    <lineage>
        <taxon>Eukaryota</taxon>
        <taxon>Fungi</taxon>
        <taxon>Dikarya</taxon>
        <taxon>Ascomycota</taxon>
        <taxon>Pezizomycotina</taxon>
        <taxon>Dothideomycetes</taxon>
        <taxon>Pleosporomycetidae</taxon>
        <taxon>Pleosporales</taxon>
        <taxon>Massarineae</taxon>
        <taxon>Didymosphaeriaceae</taxon>
        <taxon>Pseudopithomyces</taxon>
    </lineage>
</organism>
<dbReference type="EMBL" id="WVTA01000013">
    <property type="protein sequence ID" value="KAK3202560.1"/>
    <property type="molecule type" value="Genomic_DNA"/>
</dbReference>
<sequence length="69" mass="7603">MTPKPLHRREFIPHLNHLLQRSIELIQIMQRGVERVRDVEDEGFALGFEVGFCWDGDWGGGGGGGGLGG</sequence>
<dbReference type="Proteomes" id="UP001280581">
    <property type="component" value="Unassembled WGS sequence"/>
</dbReference>
<keyword evidence="2" id="KW-1185">Reference proteome</keyword>
<name>A0AAN6LTM8_9PLEO</name>
<gene>
    <name evidence="1" type="ORF">GRF29_154g46215</name>
</gene>
<evidence type="ECO:0000313" key="2">
    <source>
        <dbReference type="Proteomes" id="UP001280581"/>
    </source>
</evidence>